<dbReference type="eggNOG" id="ENOG5030KQB">
    <property type="taxonomic scope" value="Bacteria"/>
</dbReference>
<dbReference type="Proteomes" id="UP000019591">
    <property type="component" value="Plasmid EAL2_808p"/>
</dbReference>
<organism evidence="1 2">
    <name type="scientific">Peptoclostridium acidaminophilum DSM 3953</name>
    <dbReference type="NCBI Taxonomy" id="1286171"/>
    <lineage>
        <taxon>Bacteria</taxon>
        <taxon>Bacillati</taxon>
        <taxon>Bacillota</taxon>
        <taxon>Clostridia</taxon>
        <taxon>Peptostreptococcales</taxon>
        <taxon>Peptoclostridiaceae</taxon>
        <taxon>Peptoclostridium</taxon>
    </lineage>
</organism>
<dbReference type="PATRIC" id="fig|1286171.3.peg.2805"/>
<reference evidence="1 2" key="1">
    <citation type="journal article" date="2014" name="Genome Announc.">
        <title>Complete Genome Sequence of Amino Acid-Utilizing Eubacterium acidaminophilum al-2 (DSM 3953).</title>
        <authorList>
            <person name="Poehlein A."/>
            <person name="Andreesen J.R."/>
            <person name="Daniel R."/>
        </authorList>
    </citation>
    <scope>NUCLEOTIDE SEQUENCE [LARGE SCALE GENOMIC DNA]</scope>
    <source>
        <strain evidence="1 2">DSM 3953</strain>
        <plasmid evidence="2">Plasmid EAL2_808p</plasmid>
    </source>
</reference>
<dbReference type="AlphaFoldDB" id="W8T8Y3"/>
<name>W8T8Y3_PEPAC</name>
<geneLocation type="plasmid" evidence="1 2">
    <name>EAL2_808p</name>
</geneLocation>
<accession>W8T8Y3</accession>
<gene>
    <name evidence="1" type="ORF">EAL2_808p06210</name>
</gene>
<proteinExistence type="predicted"/>
<keyword evidence="2" id="KW-1185">Reference proteome</keyword>
<dbReference type="KEGG" id="eac:EAL2_808p06210"/>
<dbReference type="RefSeq" id="WP_025436968.1">
    <property type="nucleotide sequence ID" value="NZ_CP007453.1"/>
</dbReference>
<protein>
    <recommendedName>
        <fullName evidence="3">JmjC domain-containing protein</fullName>
    </recommendedName>
</protein>
<sequence>MSMLIDEIPGLYKVYRLDPLRRTPGVVFDILPMDIVPHIDAVDRVLHESSAQSPGPVGDTARPWYMHTYQDDNLLVLHGSRFIEVYTPEHGRIENFTVTPHAVYKNGELLYEGGAILVWPRYVFHRIVSGKEGSASINLAVHYEGFDIETNFSIYDLNTETGEYKVIRKGSEDQR</sequence>
<dbReference type="HOGENOM" id="CLU_1530321_0_0_9"/>
<evidence type="ECO:0008006" key="3">
    <source>
        <dbReference type="Google" id="ProtNLM"/>
    </source>
</evidence>
<dbReference type="EMBL" id="CP007453">
    <property type="protein sequence ID" value="AHM58124.1"/>
    <property type="molecule type" value="Genomic_DNA"/>
</dbReference>
<keyword evidence="1" id="KW-0614">Plasmid</keyword>
<evidence type="ECO:0000313" key="1">
    <source>
        <dbReference type="EMBL" id="AHM58124.1"/>
    </source>
</evidence>
<evidence type="ECO:0000313" key="2">
    <source>
        <dbReference type="Proteomes" id="UP000019591"/>
    </source>
</evidence>